<dbReference type="AlphaFoldDB" id="A0A9K3L2E1"/>
<accession>A0A9K3L2E1</accession>
<dbReference type="InterPro" id="IPR013830">
    <property type="entry name" value="SGNH_hydro"/>
</dbReference>
<reference evidence="2" key="2">
    <citation type="submission" date="2021-04" db="EMBL/GenBank/DDBJ databases">
        <authorList>
            <person name="Podell S."/>
        </authorList>
    </citation>
    <scope>NUCLEOTIDE SEQUENCE</scope>
    <source>
        <strain evidence="2">Hildebrandi</strain>
    </source>
</reference>
<feature type="domain" description="SGNH hydrolase-type esterase" evidence="1">
    <location>
        <begin position="49"/>
        <end position="230"/>
    </location>
</feature>
<sequence>MPNTDDSSDPHTSERLLLLVGDSDIERWPEKFYPCLQGAGASTAVDSHGNSFFSLSGHSGATLGQVLIHLRDALEDARGAADRKSPTIILVVCAGENDIGMGVSLETTKVNFSALLDLVFSDQIVAGSGGDLTHFIFLGPKFEPWMEYDNDSVGMKQAYAKLDRAFQRLCDEYAKRHENLSSNIHYIDCLDMFCGDTSNLPGARTGGRAVAKEEFFCSDQLHLSDDGYAVWKETVERIIKKKCL</sequence>
<dbReference type="EMBL" id="JAGRRH010000016">
    <property type="protein sequence ID" value="KAG7354157.1"/>
    <property type="molecule type" value="Genomic_DNA"/>
</dbReference>
<dbReference type="Proteomes" id="UP000693970">
    <property type="component" value="Unassembled WGS sequence"/>
</dbReference>
<comment type="caution">
    <text evidence="2">The sequence shown here is derived from an EMBL/GenBank/DDBJ whole genome shotgun (WGS) entry which is preliminary data.</text>
</comment>
<name>A0A9K3L2E1_9STRA</name>
<gene>
    <name evidence="2" type="ORF">IV203_003513</name>
</gene>
<evidence type="ECO:0000313" key="2">
    <source>
        <dbReference type="EMBL" id="KAG7354157.1"/>
    </source>
</evidence>
<protein>
    <submittedName>
        <fullName evidence="2">GDSL-like lipase/acylhydrolase family protein</fullName>
    </submittedName>
</protein>
<dbReference type="OrthoDB" id="46243at2759"/>
<dbReference type="Pfam" id="PF13472">
    <property type="entry name" value="Lipase_GDSL_2"/>
    <property type="match status" value="1"/>
</dbReference>
<organism evidence="2 3">
    <name type="scientific">Nitzschia inconspicua</name>
    <dbReference type="NCBI Taxonomy" id="303405"/>
    <lineage>
        <taxon>Eukaryota</taxon>
        <taxon>Sar</taxon>
        <taxon>Stramenopiles</taxon>
        <taxon>Ochrophyta</taxon>
        <taxon>Bacillariophyta</taxon>
        <taxon>Bacillariophyceae</taxon>
        <taxon>Bacillariophycidae</taxon>
        <taxon>Bacillariales</taxon>
        <taxon>Bacillariaceae</taxon>
        <taxon>Nitzschia</taxon>
    </lineage>
</organism>
<reference evidence="2" key="1">
    <citation type="journal article" date="2021" name="Sci. Rep.">
        <title>Diploid genomic architecture of Nitzschia inconspicua, an elite biomass production diatom.</title>
        <authorList>
            <person name="Oliver A."/>
            <person name="Podell S."/>
            <person name="Pinowska A."/>
            <person name="Traller J.C."/>
            <person name="Smith S.R."/>
            <person name="McClure R."/>
            <person name="Beliaev A."/>
            <person name="Bohutskyi P."/>
            <person name="Hill E.A."/>
            <person name="Rabines A."/>
            <person name="Zheng H."/>
            <person name="Allen L.Z."/>
            <person name="Kuo A."/>
            <person name="Grigoriev I.V."/>
            <person name="Allen A.E."/>
            <person name="Hazlebeck D."/>
            <person name="Allen E.E."/>
        </authorList>
    </citation>
    <scope>NUCLEOTIDE SEQUENCE</scope>
    <source>
        <strain evidence="2">Hildebrandi</strain>
    </source>
</reference>
<evidence type="ECO:0000259" key="1">
    <source>
        <dbReference type="Pfam" id="PF13472"/>
    </source>
</evidence>
<keyword evidence="3" id="KW-1185">Reference proteome</keyword>
<evidence type="ECO:0000313" key="3">
    <source>
        <dbReference type="Proteomes" id="UP000693970"/>
    </source>
</evidence>
<proteinExistence type="predicted"/>